<sequence length="337" mass="36979">MLILVFTVFKRHTGMYFWSILVSIVSTLGAIPFCVLFVWYPIKYAVVSAVGLAYVYSIISVGNSLILYSRINLVTGGRRPRWLLYLIIASVVAFQVPHLILLPAAAVTRNPRYIQPELVLGHIAVVGYCAREFVILIIFAYEATRSLRPLLYIRGTKTREVIIYLIVGGSVAFVLDTANVVLEFVVSRPITAGFILFASSLKVKVEFACLNKLIRFVHSTGRVGSSGTDTLPLDQDLTAPVGTVMVAAPKRRASSHPQSQPQPQTQRQYPETTQTQARPSPHPRPHPHSSTLPHGDDSISITSAESDSVTTPPRALTPEHASHEPDVEAAMSSSHIS</sequence>
<feature type="compositionally biased region" description="Polar residues" evidence="1">
    <location>
        <begin position="299"/>
        <end position="311"/>
    </location>
</feature>
<accession>A0A317VLX8</accession>
<feature type="domain" description="DUF7703" evidence="3">
    <location>
        <begin position="3"/>
        <end position="218"/>
    </location>
</feature>
<keyword evidence="5" id="KW-1185">Reference proteome</keyword>
<feature type="region of interest" description="Disordered" evidence="1">
    <location>
        <begin position="249"/>
        <end position="337"/>
    </location>
</feature>
<dbReference type="Pfam" id="PF24802">
    <property type="entry name" value="DUF7703"/>
    <property type="match status" value="1"/>
</dbReference>
<dbReference type="PANTHER" id="PTHR37013">
    <property type="entry name" value="INTEGRAL MEMBRANE PROTEIN (AFU_ORTHOLOGUE AFUA_1G05950)-RELATED"/>
    <property type="match status" value="1"/>
</dbReference>
<proteinExistence type="predicted"/>
<reference evidence="4 5" key="1">
    <citation type="submission" date="2016-12" db="EMBL/GenBank/DDBJ databases">
        <title>The genomes of Aspergillus section Nigri reveals drivers in fungal speciation.</title>
        <authorList>
            <consortium name="DOE Joint Genome Institute"/>
            <person name="Vesth T.C."/>
            <person name="Nybo J."/>
            <person name="Theobald S."/>
            <person name="Brandl J."/>
            <person name="Frisvad J.C."/>
            <person name="Nielsen K.F."/>
            <person name="Lyhne E.K."/>
            <person name="Kogle M.E."/>
            <person name="Kuo A."/>
            <person name="Riley R."/>
            <person name="Clum A."/>
            <person name="Nolan M."/>
            <person name="Lipzen A."/>
            <person name="Salamov A."/>
            <person name="Henrissat B."/>
            <person name="Wiebenga A."/>
            <person name="De Vries R.P."/>
            <person name="Grigoriev I.V."/>
            <person name="Mortensen U.H."/>
            <person name="Andersen M.R."/>
            <person name="Baker S.E."/>
        </authorList>
    </citation>
    <scope>NUCLEOTIDE SEQUENCE [LARGE SCALE GENOMIC DNA]</scope>
    <source>
        <strain evidence="4 5">CBS 117.55</strain>
    </source>
</reference>
<feature type="transmembrane region" description="Helical" evidence="2">
    <location>
        <begin position="119"/>
        <end position="141"/>
    </location>
</feature>
<protein>
    <recommendedName>
        <fullName evidence="3">DUF7703 domain-containing protein</fullName>
    </recommendedName>
</protein>
<evidence type="ECO:0000259" key="3">
    <source>
        <dbReference type="Pfam" id="PF24802"/>
    </source>
</evidence>
<dbReference type="GeneID" id="37065923"/>
<dbReference type="VEuPathDB" id="FungiDB:BO70DRAFT_363953"/>
<dbReference type="AlphaFoldDB" id="A0A317VLX8"/>
<dbReference type="InterPro" id="IPR056120">
    <property type="entry name" value="DUF7703"/>
</dbReference>
<keyword evidence="2" id="KW-1133">Transmembrane helix</keyword>
<evidence type="ECO:0000256" key="2">
    <source>
        <dbReference type="SAM" id="Phobius"/>
    </source>
</evidence>
<name>A0A317VLX8_9EURO</name>
<organism evidence="4 5">
    <name type="scientific">Aspergillus heteromorphus CBS 117.55</name>
    <dbReference type="NCBI Taxonomy" id="1448321"/>
    <lineage>
        <taxon>Eukaryota</taxon>
        <taxon>Fungi</taxon>
        <taxon>Dikarya</taxon>
        <taxon>Ascomycota</taxon>
        <taxon>Pezizomycotina</taxon>
        <taxon>Eurotiomycetes</taxon>
        <taxon>Eurotiomycetidae</taxon>
        <taxon>Eurotiales</taxon>
        <taxon>Aspergillaceae</taxon>
        <taxon>Aspergillus</taxon>
        <taxon>Aspergillus subgen. Circumdati</taxon>
    </lineage>
</organism>
<feature type="transmembrane region" description="Helical" evidence="2">
    <location>
        <begin position="46"/>
        <end position="71"/>
    </location>
</feature>
<feature type="transmembrane region" description="Helical" evidence="2">
    <location>
        <begin position="16"/>
        <end position="40"/>
    </location>
</feature>
<gene>
    <name evidence="4" type="ORF">BO70DRAFT_363953</name>
</gene>
<dbReference type="OrthoDB" id="405906at2759"/>
<evidence type="ECO:0000313" key="4">
    <source>
        <dbReference type="EMBL" id="PWY75373.1"/>
    </source>
</evidence>
<evidence type="ECO:0000256" key="1">
    <source>
        <dbReference type="SAM" id="MobiDB-lite"/>
    </source>
</evidence>
<keyword evidence="2" id="KW-0812">Transmembrane</keyword>
<dbReference type="RefSeq" id="XP_025397339.1">
    <property type="nucleotide sequence ID" value="XM_025543686.1"/>
</dbReference>
<dbReference type="Proteomes" id="UP000247233">
    <property type="component" value="Unassembled WGS sequence"/>
</dbReference>
<feature type="transmembrane region" description="Helical" evidence="2">
    <location>
        <begin position="161"/>
        <end position="182"/>
    </location>
</feature>
<keyword evidence="2" id="KW-0472">Membrane</keyword>
<comment type="caution">
    <text evidence="4">The sequence shown here is derived from an EMBL/GenBank/DDBJ whole genome shotgun (WGS) entry which is preliminary data.</text>
</comment>
<feature type="compositionally biased region" description="Low complexity" evidence="1">
    <location>
        <begin position="257"/>
        <end position="279"/>
    </location>
</feature>
<dbReference type="EMBL" id="MSFL01000021">
    <property type="protein sequence ID" value="PWY75373.1"/>
    <property type="molecule type" value="Genomic_DNA"/>
</dbReference>
<feature type="transmembrane region" description="Helical" evidence="2">
    <location>
        <begin position="83"/>
        <end position="107"/>
    </location>
</feature>
<dbReference type="PANTHER" id="PTHR37013:SF5">
    <property type="entry name" value="INTEGRAL MEMBRANE PROTEIN"/>
    <property type="match status" value="1"/>
</dbReference>
<evidence type="ECO:0000313" key="5">
    <source>
        <dbReference type="Proteomes" id="UP000247233"/>
    </source>
</evidence>